<dbReference type="AlphaFoldDB" id="A0A326U6L1"/>
<feature type="domain" description="Gfo/Idh/MocA-like oxidoreductase N-terminal" evidence="2">
    <location>
        <begin position="4"/>
        <end position="121"/>
    </location>
</feature>
<evidence type="ECO:0000313" key="5">
    <source>
        <dbReference type="Proteomes" id="UP000248806"/>
    </source>
</evidence>
<evidence type="ECO:0000313" key="4">
    <source>
        <dbReference type="EMBL" id="PZW29232.1"/>
    </source>
</evidence>
<comment type="caution">
    <text evidence="4">The sequence shown here is derived from an EMBL/GenBank/DDBJ whole genome shotgun (WGS) entry which is preliminary data.</text>
</comment>
<sequence length="365" mass="40440">MPIGLGIVGYGGFGAFTADVYARMDEVRIVALTDTDANRLAEGAQRYQARAYPDLEHLLQDPEVELVAISTPPWLHVPQALAAVEAGKHVFLEKPLATTLEDADRLLKRVREQGVRLSVDYVLRRIPIYRTLQKLIKSRLLGDIAFLRLENVASNEALHANHWFWDRARSGGIFIEHGVHFFDLGNQLCGVRPETVTAYARNAVDGRQDRVLSAVSYENGVLASFYHAFDRPAILEQTVLRVGLDQGNVTVYGWIPEQMDVRGVLPEEQRGALATLLGTDLNVLNLPAPEGITGATAGQVVEATLTSTQRTADYQEAIRLGMADLVRSILDPHYTPEVTLEDAYDSFRLAYLSQRSLETGQSLSF</sequence>
<feature type="domain" description="GFO/IDH/MocA-like oxidoreductase" evidence="3">
    <location>
        <begin position="129"/>
        <end position="230"/>
    </location>
</feature>
<dbReference type="Proteomes" id="UP000248806">
    <property type="component" value="Unassembled WGS sequence"/>
</dbReference>
<dbReference type="Gene3D" id="3.30.360.10">
    <property type="entry name" value="Dihydrodipicolinate Reductase, domain 2"/>
    <property type="match status" value="1"/>
</dbReference>
<dbReference type="GO" id="GO:0016491">
    <property type="term" value="F:oxidoreductase activity"/>
    <property type="evidence" value="ECO:0007669"/>
    <property type="project" value="UniProtKB-KW"/>
</dbReference>
<evidence type="ECO:0000259" key="2">
    <source>
        <dbReference type="Pfam" id="PF01408"/>
    </source>
</evidence>
<dbReference type="PANTHER" id="PTHR43818:SF11">
    <property type="entry name" value="BCDNA.GH03377"/>
    <property type="match status" value="1"/>
</dbReference>
<dbReference type="InterPro" id="IPR055170">
    <property type="entry name" value="GFO_IDH_MocA-like_dom"/>
</dbReference>
<dbReference type="InterPro" id="IPR000683">
    <property type="entry name" value="Gfo/Idh/MocA-like_OxRdtase_N"/>
</dbReference>
<accession>A0A326U6L1</accession>
<dbReference type="Gene3D" id="3.40.50.720">
    <property type="entry name" value="NAD(P)-binding Rossmann-like Domain"/>
    <property type="match status" value="1"/>
</dbReference>
<dbReference type="OrthoDB" id="240873at2"/>
<dbReference type="GO" id="GO:0000166">
    <property type="term" value="F:nucleotide binding"/>
    <property type="evidence" value="ECO:0007669"/>
    <property type="project" value="InterPro"/>
</dbReference>
<dbReference type="SUPFAM" id="SSF55347">
    <property type="entry name" value="Glyceraldehyde-3-phosphate dehydrogenase-like, C-terminal domain"/>
    <property type="match status" value="1"/>
</dbReference>
<dbReference type="InterPro" id="IPR050463">
    <property type="entry name" value="Gfo/Idh/MocA_oxidrdct_glycsds"/>
</dbReference>
<evidence type="ECO:0000256" key="1">
    <source>
        <dbReference type="ARBA" id="ARBA00023002"/>
    </source>
</evidence>
<dbReference type="InterPro" id="IPR036291">
    <property type="entry name" value="NAD(P)-bd_dom_sf"/>
</dbReference>
<organism evidence="4 5">
    <name type="scientific">Thermosporothrix hazakensis</name>
    <dbReference type="NCBI Taxonomy" id="644383"/>
    <lineage>
        <taxon>Bacteria</taxon>
        <taxon>Bacillati</taxon>
        <taxon>Chloroflexota</taxon>
        <taxon>Ktedonobacteria</taxon>
        <taxon>Ktedonobacterales</taxon>
        <taxon>Thermosporotrichaceae</taxon>
        <taxon>Thermosporothrix</taxon>
    </lineage>
</organism>
<dbReference type="RefSeq" id="WP_111323238.1">
    <property type="nucleotide sequence ID" value="NZ_BIFX01000001.1"/>
</dbReference>
<dbReference type="PANTHER" id="PTHR43818">
    <property type="entry name" value="BCDNA.GH03377"/>
    <property type="match status" value="1"/>
</dbReference>
<keyword evidence="1" id="KW-0560">Oxidoreductase</keyword>
<keyword evidence="5" id="KW-1185">Reference proteome</keyword>
<protein>
    <submittedName>
        <fullName evidence="4">Putative dehydrogenase</fullName>
    </submittedName>
</protein>
<gene>
    <name evidence="4" type="ORF">EI42_02954</name>
</gene>
<dbReference type="EMBL" id="QKUF01000009">
    <property type="protein sequence ID" value="PZW29232.1"/>
    <property type="molecule type" value="Genomic_DNA"/>
</dbReference>
<dbReference type="Pfam" id="PF22725">
    <property type="entry name" value="GFO_IDH_MocA_C3"/>
    <property type="match status" value="1"/>
</dbReference>
<dbReference type="Pfam" id="PF01408">
    <property type="entry name" value="GFO_IDH_MocA"/>
    <property type="match status" value="1"/>
</dbReference>
<evidence type="ECO:0000259" key="3">
    <source>
        <dbReference type="Pfam" id="PF22725"/>
    </source>
</evidence>
<name>A0A326U6L1_THEHA</name>
<proteinExistence type="predicted"/>
<reference evidence="4 5" key="1">
    <citation type="submission" date="2018-06" db="EMBL/GenBank/DDBJ databases">
        <title>Genomic Encyclopedia of Archaeal and Bacterial Type Strains, Phase II (KMG-II): from individual species to whole genera.</title>
        <authorList>
            <person name="Goeker M."/>
        </authorList>
    </citation>
    <scope>NUCLEOTIDE SEQUENCE [LARGE SCALE GENOMIC DNA]</scope>
    <source>
        <strain evidence="4 5">ATCC BAA-1881</strain>
    </source>
</reference>
<dbReference type="SUPFAM" id="SSF51735">
    <property type="entry name" value="NAD(P)-binding Rossmann-fold domains"/>
    <property type="match status" value="1"/>
</dbReference>